<proteinExistence type="predicted"/>
<evidence type="ECO:0000313" key="2">
    <source>
        <dbReference type="EMBL" id="HJH43675.1"/>
    </source>
</evidence>
<dbReference type="EMBL" id="DYZL01000166">
    <property type="protein sequence ID" value="HJH43675.1"/>
    <property type="molecule type" value="Genomic_DNA"/>
</dbReference>
<keyword evidence="1" id="KW-0812">Transmembrane</keyword>
<gene>
    <name evidence="2" type="ORF">K8V16_07740</name>
</gene>
<evidence type="ECO:0000313" key="3">
    <source>
        <dbReference type="Proteomes" id="UP000789325"/>
    </source>
</evidence>
<protein>
    <submittedName>
        <fullName evidence="2">Uncharacterized protein</fullName>
    </submittedName>
</protein>
<comment type="caution">
    <text evidence="2">The sequence shown here is derived from an EMBL/GenBank/DDBJ whole genome shotgun (WGS) entry which is preliminary data.</text>
</comment>
<reference evidence="2" key="1">
    <citation type="journal article" date="2021" name="PeerJ">
        <title>Extensive microbial diversity within the chicken gut microbiome revealed by metagenomics and culture.</title>
        <authorList>
            <person name="Gilroy R."/>
            <person name="Ravi A."/>
            <person name="Getino M."/>
            <person name="Pursley I."/>
            <person name="Horton D.L."/>
            <person name="Alikhan N.F."/>
            <person name="Baker D."/>
            <person name="Gharbi K."/>
            <person name="Hall N."/>
            <person name="Watson M."/>
            <person name="Adriaenssens E.M."/>
            <person name="Foster-Nyarko E."/>
            <person name="Jarju S."/>
            <person name="Secka A."/>
            <person name="Antonio M."/>
            <person name="Oren A."/>
            <person name="Chaudhuri R.R."/>
            <person name="La Ragione R."/>
            <person name="Hildebrand F."/>
            <person name="Pallen M.J."/>
        </authorList>
    </citation>
    <scope>NUCLEOTIDE SEQUENCE</scope>
    <source>
        <strain evidence="2">USAMLcec12-2067</strain>
    </source>
</reference>
<dbReference type="Proteomes" id="UP000789325">
    <property type="component" value="Unassembled WGS sequence"/>
</dbReference>
<organism evidence="2 3">
    <name type="scientific">Rubneribacter badeniensis</name>
    <dbReference type="NCBI Taxonomy" id="2070688"/>
    <lineage>
        <taxon>Bacteria</taxon>
        <taxon>Bacillati</taxon>
        <taxon>Actinomycetota</taxon>
        <taxon>Coriobacteriia</taxon>
        <taxon>Eggerthellales</taxon>
        <taxon>Eggerthellaceae</taxon>
        <taxon>Rubneribacter</taxon>
    </lineage>
</organism>
<reference evidence="2" key="2">
    <citation type="submission" date="2021-09" db="EMBL/GenBank/DDBJ databases">
        <authorList>
            <person name="Gilroy R."/>
        </authorList>
    </citation>
    <scope>NUCLEOTIDE SEQUENCE</scope>
    <source>
        <strain evidence="2">USAMLcec12-2067</strain>
    </source>
</reference>
<feature type="transmembrane region" description="Helical" evidence="1">
    <location>
        <begin position="85"/>
        <end position="103"/>
    </location>
</feature>
<sequence>MPAVDRHLHTGSFAAFKATFLPGLSLAFFGIGLYRLWYQFSFYNLHFSADMGMVTVGANIARVAVIALLVLLARRDGFSRAARGVFVWSGFVLMTASSVLYLIDLFSESSESCGSR</sequence>
<keyword evidence="1" id="KW-0472">Membrane</keyword>
<feature type="transmembrane region" description="Helical" evidence="1">
    <location>
        <begin position="12"/>
        <end position="34"/>
    </location>
</feature>
<dbReference type="AlphaFoldDB" id="A0A9D2VKU5"/>
<feature type="transmembrane region" description="Helical" evidence="1">
    <location>
        <begin position="54"/>
        <end position="73"/>
    </location>
</feature>
<accession>A0A9D2VKU5</accession>
<evidence type="ECO:0000256" key="1">
    <source>
        <dbReference type="SAM" id="Phobius"/>
    </source>
</evidence>
<name>A0A9D2VKU5_9ACTN</name>
<keyword evidence="1" id="KW-1133">Transmembrane helix</keyword>